<evidence type="ECO:0000313" key="4">
    <source>
        <dbReference type="Proteomes" id="UP001385499"/>
    </source>
</evidence>
<feature type="compositionally biased region" description="Acidic residues" evidence="1">
    <location>
        <begin position="105"/>
        <end position="116"/>
    </location>
</feature>
<feature type="transmembrane region" description="Helical" evidence="2">
    <location>
        <begin position="25"/>
        <end position="49"/>
    </location>
</feature>
<name>A0ABU8TEN0_9HYPH</name>
<feature type="compositionally biased region" description="Pro residues" evidence="1">
    <location>
        <begin position="118"/>
        <end position="127"/>
    </location>
</feature>
<sequence length="461" mass="49511">MASDANLSNTIATKDAPVEEARSSWLAMLSWGGAVSLALHLLIAAVLIFNVNIPLPEPTQTPIEVELVPPLEPAPEVEPEAEKAPEEQAVEPEELPEPPEKPEPPEPEVTEEEVPEPAEAPLPPEPAPEQQEAPEPQEQADSVPTTLPVLQPVVEFGDKDGGSEDAPDGNSAEEVESEDLAKPDVTEPDVVEPEPELAGSEEVTAEELETSESEAEQAEVTETEPEEAEAEVAETEAEPEIEDAADAPEVSELSEEPPVEDAAANPSDDADASDPETVVLAEPDPLGDVATDAAPVVEDFGVVGKIETKAAPSPKPPAPKRDAPTKRTAKSQQSPRSGNKPPLARARQLFSRDILGDTRAQTAMNGMPAEQRLNLLCMTELKAQLTNFDPSRPPDMLPSFRPSPGTVLEPGRAAYRSRGVWYDLGFRCKTDQGVRRVETFSFRIGPPIPRSQWSERGLPSF</sequence>
<evidence type="ECO:0000256" key="1">
    <source>
        <dbReference type="SAM" id="MobiDB-lite"/>
    </source>
</evidence>
<keyword evidence="4" id="KW-1185">Reference proteome</keyword>
<feature type="compositionally biased region" description="Acidic residues" evidence="1">
    <location>
        <begin position="88"/>
        <end position="97"/>
    </location>
</feature>
<dbReference type="Proteomes" id="UP001385499">
    <property type="component" value="Unassembled WGS sequence"/>
</dbReference>
<evidence type="ECO:0000256" key="2">
    <source>
        <dbReference type="SAM" id="Phobius"/>
    </source>
</evidence>
<dbReference type="RefSeq" id="WP_340272079.1">
    <property type="nucleotide sequence ID" value="NZ_JBAKIA010000001.1"/>
</dbReference>
<keyword evidence="2" id="KW-0812">Transmembrane</keyword>
<comment type="caution">
    <text evidence="3">The sequence shown here is derived from an EMBL/GenBank/DDBJ whole genome shotgun (WGS) entry which is preliminary data.</text>
</comment>
<dbReference type="InterPro" id="IPR009273">
    <property type="entry name" value="DUF930"/>
</dbReference>
<dbReference type="Pfam" id="PF06059">
    <property type="entry name" value="DUF930"/>
    <property type="match status" value="1"/>
</dbReference>
<feature type="region of interest" description="Disordered" evidence="1">
    <location>
        <begin position="306"/>
        <end position="346"/>
    </location>
</feature>
<proteinExistence type="predicted"/>
<evidence type="ECO:0000313" key="3">
    <source>
        <dbReference type="EMBL" id="MEJ8472608.1"/>
    </source>
</evidence>
<keyword evidence="2" id="KW-1133">Transmembrane helix</keyword>
<reference evidence="3 4" key="1">
    <citation type="submission" date="2024-02" db="EMBL/GenBank/DDBJ databases">
        <title>Roseibium algae sp. nov., isolated from marine alga (Grateloupia sp.), showing potential in myo-inositol conversion.</title>
        <authorList>
            <person name="Wang Y."/>
        </authorList>
    </citation>
    <scope>NUCLEOTIDE SEQUENCE [LARGE SCALE GENOMIC DNA]</scope>
    <source>
        <strain evidence="3 4">H3510</strain>
    </source>
</reference>
<organism evidence="3 4">
    <name type="scientific">Roseibium algae</name>
    <dbReference type="NCBI Taxonomy" id="3123038"/>
    <lineage>
        <taxon>Bacteria</taxon>
        <taxon>Pseudomonadati</taxon>
        <taxon>Pseudomonadota</taxon>
        <taxon>Alphaproteobacteria</taxon>
        <taxon>Hyphomicrobiales</taxon>
        <taxon>Stappiaceae</taxon>
        <taxon>Roseibium</taxon>
    </lineage>
</organism>
<accession>A0ABU8TEN0</accession>
<feature type="region of interest" description="Disordered" evidence="1">
    <location>
        <begin position="74"/>
        <end position="290"/>
    </location>
</feature>
<feature type="compositionally biased region" description="Acidic residues" evidence="1">
    <location>
        <begin position="203"/>
        <end position="246"/>
    </location>
</feature>
<feature type="compositionally biased region" description="Low complexity" evidence="1">
    <location>
        <begin position="128"/>
        <end position="154"/>
    </location>
</feature>
<dbReference type="EMBL" id="JBAKIA010000001">
    <property type="protein sequence ID" value="MEJ8472608.1"/>
    <property type="molecule type" value="Genomic_DNA"/>
</dbReference>
<feature type="compositionally biased region" description="Acidic residues" evidence="1">
    <location>
        <begin position="163"/>
        <end position="178"/>
    </location>
</feature>
<gene>
    <name evidence="3" type="ORF">V6575_00785</name>
</gene>
<feature type="compositionally biased region" description="Acidic residues" evidence="1">
    <location>
        <begin position="186"/>
        <end position="195"/>
    </location>
</feature>
<protein>
    <submittedName>
        <fullName evidence="3">DUF930 domain-containing protein</fullName>
    </submittedName>
</protein>
<keyword evidence="2" id="KW-0472">Membrane</keyword>